<feature type="domain" description="EamA" evidence="6">
    <location>
        <begin position="158"/>
        <end position="291"/>
    </location>
</feature>
<gene>
    <name evidence="7" type="ORF">SAMN05428964_102458</name>
</gene>
<feature type="transmembrane region" description="Helical" evidence="5">
    <location>
        <begin position="98"/>
        <end position="118"/>
    </location>
</feature>
<feature type="transmembrane region" description="Helical" evidence="5">
    <location>
        <begin position="12"/>
        <end position="33"/>
    </location>
</feature>
<feature type="domain" description="EamA" evidence="6">
    <location>
        <begin position="13"/>
        <end position="144"/>
    </location>
</feature>
<keyword evidence="4 5" id="KW-0472">Membrane</keyword>
<feature type="transmembrane region" description="Helical" evidence="5">
    <location>
        <begin position="156"/>
        <end position="175"/>
    </location>
</feature>
<dbReference type="EMBL" id="OBMM01000002">
    <property type="protein sequence ID" value="SOC17121.1"/>
    <property type="molecule type" value="Genomic_DNA"/>
</dbReference>
<feature type="transmembrane region" description="Helical" evidence="5">
    <location>
        <begin position="253"/>
        <end position="269"/>
    </location>
</feature>
<dbReference type="GO" id="GO:0016020">
    <property type="term" value="C:membrane"/>
    <property type="evidence" value="ECO:0007669"/>
    <property type="project" value="UniProtKB-SubCell"/>
</dbReference>
<feature type="transmembrane region" description="Helical" evidence="5">
    <location>
        <begin position="275"/>
        <end position="297"/>
    </location>
</feature>
<name>A0A285TBH2_9PROT</name>
<comment type="subcellular location">
    <subcellularLocation>
        <location evidence="1">Membrane</location>
        <topology evidence="1">Multi-pass membrane protein</topology>
    </subcellularLocation>
</comment>
<dbReference type="InterPro" id="IPR050638">
    <property type="entry name" value="AA-Vitamin_Transporters"/>
</dbReference>
<dbReference type="Proteomes" id="UP000219068">
    <property type="component" value="Unassembled WGS sequence"/>
</dbReference>
<dbReference type="PANTHER" id="PTHR32322:SF9">
    <property type="entry name" value="AMINO-ACID METABOLITE EFFLUX PUMP-RELATED"/>
    <property type="match status" value="1"/>
</dbReference>
<dbReference type="InterPro" id="IPR037185">
    <property type="entry name" value="EmrE-like"/>
</dbReference>
<sequence length="307" mass="32229">MTPSKISLPLEIGLLALLALLWGSSYLFIKIALTDIPPVTLIAIRVGIASLFLFAIMSWRGEHFPRDGKVIGMLLIQSVFNSLGAWTVLAWGQQHVESGLASVLNSTSPVFVFLITALLTRHERIDQFRLAGACLGIAGVVLIVGPGALTGLGLHLGGQLAIITGAILYAGAAIYGKRFNTLPATVTAAATMIWASIFLVPASLVLDQPWAITPSTPAILATLALSVFCTAIALLIYFRLLRTLGSMGVASQSYLRAGIGVVLGSLLLGETISPPVLAGILCTLVGVAIINLPPSFWQASTSPSSKY</sequence>
<evidence type="ECO:0000256" key="4">
    <source>
        <dbReference type="ARBA" id="ARBA00023136"/>
    </source>
</evidence>
<evidence type="ECO:0000313" key="8">
    <source>
        <dbReference type="Proteomes" id="UP000219068"/>
    </source>
</evidence>
<dbReference type="InterPro" id="IPR000620">
    <property type="entry name" value="EamA_dom"/>
</dbReference>
<evidence type="ECO:0000259" key="6">
    <source>
        <dbReference type="Pfam" id="PF00892"/>
    </source>
</evidence>
<feature type="transmembrane region" description="Helical" evidence="5">
    <location>
        <begin position="218"/>
        <end position="241"/>
    </location>
</feature>
<evidence type="ECO:0000256" key="3">
    <source>
        <dbReference type="ARBA" id="ARBA00022989"/>
    </source>
</evidence>
<evidence type="ECO:0000256" key="1">
    <source>
        <dbReference type="ARBA" id="ARBA00004141"/>
    </source>
</evidence>
<organism evidence="7 8">
    <name type="scientific">Thalassospira xiamenensis</name>
    <dbReference type="NCBI Taxonomy" id="220697"/>
    <lineage>
        <taxon>Bacteria</taxon>
        <taxon>Pseudomonadati</taxon>
        <taxon>Pseudomonadota</taxon>
        <taxon>Alphaproteobacteria</taxon>
        <taxon>Rhodospirillales</taxon>
        <taxon>Thalassospiraceae</taxon>
        <taxon>Thalassospira</taxon>
    </lineage>
</organism>
<feature type="transmembrane region" description="Helical" evidence="5">
    <location>
        <begin position="182"/>
        <end position="206"/>
    </location>
</feature>
<evidence type="ECO:0000256" key="2">
    <source>
        <dbReference type="ARBA" id="ARBA00022692"/>
    </source>
</evidence>
<accession>A0A285TBH2</accession>
<evidence type="ECO:0000256" key="5">
    <source>
        <dbReference type="SAM" id="Phobius"/>
    </source>
</evidence>
<dbReference type="AlphaFoldDB" id="A0A285TBH2"/>
<reference evidence="7 8" key="1">
    <citation type="submission" date="2017-08" db="EMBL/GenBank/DDBJ databases">
        <authorList>
            <person name="de Groot N.N."/>
        </authorList>
    </citation>
    <scope>NUCLEOTIDE SEQUENCE [LARGE SCALE GENOMIC DNA]</scope>
    <source>
        <strain evidence="7 8">USBA 78</strain>
    </source>
</reference>
<dbReference type="SUPFAM" id="SSF103481">
    <property type="entry name" value="Multidrug resistance efflux transporter EmrE"/>
    <property type="match status" value="2"/>
</dbReference>
<keyword evidence="2 5" id="KW-0812">Transmembrane</keyword>
<keyword evidence="3 5" id="KW-1133">Transmembrane helix</keyword>
<proteinExistence type="predicted"/>
<protein>
    <submittedName>
        <fullName evidence="7">Permease of the drug/metabolite transporter (DMT) superfamily</fullName>
    </submittedName>
</protein>
<dbReference type="Pfam" id="PF00892">
    <property type="entry name" value="EamA"/>
    <property type="match status" value="2"/>
</dbReference>
<feature type="transmembrane region" description="Helical" evidence="5">
    <location>
        <begin position="71"/>
        <end position="92"/>
    </location>
</feature>
<dbReference type="PANTHER" id="PTHR32322">
    <property type="entry name" value="INNER MEMBRANE TRANSPORTER"/>
    <property type="match status" value="1"/>
</dbReference>
<feature type="transmembrane region" description="Helical" evidence="5">
    <location>
        <begin position="130"/>
        <end position="150"/>
    </location>
</feature>
<evidence type="ECO:0000313" key="7">
    <source>
        <dbReference type="EMBL" id="SOC17121.1"/>
    </source>
</evidence>
<dbReference type="RefSeq" id="WP_097051836.1">
    <property type="nucleotide sequence ID" value="NZ_OBMM01000002.1"/>
</dbReference>
<feature type="transmembrane region" description="Helical" evidence="5">
    <location>
        <begin position="39"/>
        <end position="59"/>
    </location>
</feature>